<comment type="caution">
    <text evidence="3">The sequence shown here is derived from an EMBL/GenBank/DDBJ whole genome shotgun (WGS) entry which is preliminary data.</text>
</comment>
<dbReference type="PANTHER" id="PTHR47129:SF1">
    <property type="entry name" value="NMRA-LIKE DOMAIN-CONTAINING PROTEIN"/>
    <property type="match status" value="1"/>
</dbReference>
<dbReference type="InterPro" id="IPR016040">
    <property type="entry name" value="NAD(P)-bd_dom"/>
</dbReference>
<gene>
    <name evidence="3" type="ORF">BGZ80_002509</name>
</gene>
<sequence length="370" mass="42330">MEEHNLPEVCYSTKKIAITSVDSWIGYCSAYFLSQELAKTCPGAELVCLTRKTEDLCHLEKLKNVRIHKTDYDDEKSLEKHLRDVSCVVLIPQMTERRVKLTKNVLSAMKNENVKSCLLLSVEGAGDASSHLKEIVSYHEIEKESQRPMQAHHVMEKAEFLITTNEDSAMTPIDIYDIIHAIGSLMVSHYYHDFLSPASFGGHKNKTFTLTGPQVITTERFIQELSDITGQEIAFKQVSREDLKKDFESTEKHTHQSEELDADECGQYLVSCLENIADPKSVDESGSQRRHPHRHHHQHDHYSHHSPNKSTVDLILDELELVKKGEAGLVSEDLQKILGRPGKELTDLLNKEKDAFKSHHHHHHHHHHRD</sequence>
<organism evidence="3 4">
    <name type="scientific">Entomortierella chlamydospora</name>
    <dbReference type="NCBI Taxonomy" id="101097"/>
    <lineage>
        <taxon>Eukaryota</taxon>
        <taxon>Fungi</taxon>
        <taxon>Fungi incertae sedis</taxon>
        <taxon>Mucoromycota</taxon>
        <taxon>Mortierellomycotina</taxon>
        <taxon>Mortierellomycetes</taxon>
        <taxon>Mortierellales</taxon>
        <taxon>Mortierellaceae</taxon>
        <taxon>Entomortierella</taxon>
    </lineage>
</organism>
<feature type="region of interest" description="Disordered" evidence="1">
    <location>
        <begin position="279"/>
        <end position="308"/>
    </location>
</feature>
<evidence type="ECO:0000256" key="1">
    <source>
        <dbReference type="SAM" id="MobiDB-lite"/>
    </source>
</evidence>
<name>A0A9P6T3P2_9FUNG</name>
<proteinExistence type="predicted"/>
<dbReference type="EMBL" id="JAAAID010000162">
    <property type="protein sequence ID" value="KAG0021394.1"/>
    <property type="molecule type" value="Genomic_DNA"/>
</dbReference>
<dbReference type="PANTHER" id="PTHR47129">
    <property type="entry name" value="QUINONE OXIDOREDUCTASE 2"/>
    <property type="match status" value="1"/>
</dbReference>
<feature type="domain" description="NAD(P)-binding" evidence="2">
    <location>
        <begin position="37"/>
        <end position="133"/>
    </location>
</feature>
<evidence type="ECO:0000259" key="2">
    <source>
        <dbReference type="Pfam" id="PF13460"/>
    </source>
</evidence>
<evidence type="ECO:0000313" key="3">
    <source>
        <dbReference type="EMBL" id="KAG0021394.1"/>
    </source>
</evidence>
<keyword evidence="4" id="KW-1185">Reference proteome</keyword>
<dbReference type="Gene3D" id="3.40.50.720">
    <property type="entry name" value="NAD(P)-binding Rossmann-like Domain"/>
    <property type="match status" value="1"/>
</dbReference>
<protein>
    <recommendedName>
        <fullName evidence="2">NAD(P)-binding domain-containing protein</fullName>
    </recommendedName>
</protein>
<dbReference type="SUPFAM" id="SSF51735">
    <property type="entry name" value="NAD(P)-binding Rossmann-fold domains"/>
    <property type="match status" value="1"/>
</dbReference>
<feature type="compositionally biased region" description="Basic residues" evidence="1">
    <location>
        <begin position="288"/>
        <end position="307"/>
    </location>
</feature>
<accession>A0A9P6T3P2</accession>
<dbReference type="InterPro" id="IPR036291">
    <property type="entry name" value="NAD(P)-bd_dom_sf"/>
</dbReference>
<dbReference type="Pfam" id="PF13460">
    <property type="entry name" value="NAD_binding_10"/>
    <property type="match status" value="1"/>
</dbReference>
<evidence type="ECO:0000313" key="4">
    <source>
        <dbReference type="Proteomes" id="UP000703661"/>
    </source>
</evidence>
<dbReference type="InterPro" id="IPR052718">
    <property type="entry name" value="NmrA-type_oxidoreductase"/>
</dbReference>
<dbReference type="AlphaFoldDB" id="A0A9P6T3P2"/>
<dbReference type="Proteomes" id="UP000703661">
    <property type="component" value="Unassembled WGS sequence"/>
</dbReference>
<reference evidence="3" key="1">
    <citation type="journal article" date="2020" name="Fungal Divers.">
        <title>Resolving the Mortierellaceae phylogeny through synthesis of multi-gene phylogenetics and phylogenomics.</title>
        <authorList>
            <person name="Vandepol N."/>
            <person name="Liber J."/>
            <person name="Desiro A."/>
            <person name="Na H."/>
            <person name="Kennedy M."/>
            <person name="Barry K."/>
            <person name="Grigoriev I.V."/>
            <person name="Miller A.N."/>
            <person name="O'Donnell K."/>
            <person name="Stajich J.E."/>
            <person name="Bonito G."/>
        </authorList>
    </citation>
    <scope>NUCLEOTIDE SEQUENCE</scope>
    <source>
        <strain evidence="3">NRRL 2769</strain>
    </source>
</reference>